<gene>
    <name evidence="1" type="ORF">RRG08_056171</name>
</gene>
<dbReference type="Proteomes" id="UP001283361">
    <property type="component" value="Unassembled WGS sequence"/>
</dbReference>
<reference evidence="1" key="1">
    <citation type="journal article" date="2023" name="G3 (Bethesda)">
        <title>A reference genome for the long-term kleptoplast-retaining sea slug Elysia crispata morphotype clarki.</title>
        <authorList>
            <person name="Eastman K.E."/>
            <person name="Pendleton A.L."/>
            <person name="Shaikh M.A."/>
            <person name="Suttiyut T."/>
            <person name="Ogas R."/>
            <person name="Tomko P."/>
            <person name="Gavelis G."/>
            <person name="Widhalm J.R."/>
            <person name="Wisecaver J.H."/>
        </authorList>
    </citation>
    <scope>NUCLEOTIDE SEQUENCE</scope>
    <source>
        <strain evidence="1">ECLA1</strain>
    </source>
</reference>
<evidence type="ECO:0000313" key="1">
    <source>
        <dbReference type="EMBL" id="KAK3760760.1"/>
    </source>
</evidence>
<name>A0AAE0Z147_9GAST</name>
<comment type="caution">
    <text evidence="1">The sequence shown here is derived from an EMBL/GenBank/DDBJ whole genome shotgun (WGS) entry which is preliminary data.</text>
</comment>
<evidence type="ECO:0000313" key="2">
    <source>
        <dbReference type="Proteomes" id="UP001283361"/>
    </source>
</evidence>
<dbReference type="AlphaFoldDB" id="A0AAE0Z147"/>
<accession>A0AAE0Z147</accession>
<organism evidence="1 2">
    <name type="scientific">Elysia crispata</name>
    <name type="common">lettuce slug</name>
    <dbReference type="NCBI Taxonomy" id="231223"/>
    <lineage>
        <taxon>Eukaryota</taxon>
        <taxon>Metazoa</taxon>
        <taxon>Spiralia</taxon>
        <taxon>Lophotrochozoa</taxon>
        <taxon>Mollusca</taxon>
        <taxon>Gastropoda</taxon>
        <taxon>Heterobranchia</taxon>
        <taxon>Euthyneura</taxon>
        <taxon>Panpulmonata</taxon>
        <taxon>Sacoglossa</taxon>
        <taxon>Placobranchoidea</taxon>
        <taxon>Plakobranchidae</taxon>
        <taxon>Elysia</taxon>
    </lineage>
</organism>
<proteinExistence type="predicted"/>
<dbReference type="EMBL" id="JAWDGP010004953">
    <property type="protein sequence ID" value="KAK3760760.1"/>
    <property type="molecule type" value="Genomic_DNA"/>
</dbReference>
<sequence>MDQAGRNVFTYAVRHSSKYLGPAYKGWTKQAEMFPHTPLDILVNIWVQLTKDGPSRQNVSTFAARYSSKYLGPAYKGWTKQAEMFSHTPLDILVNIWVQLPKDGPSRQKCFHIRR</sequence>
<protein>
    <submittedName>
        <fullName evidence="1">Uncharacterized protein</fullName>
    </submittedName>
</protein>
<keyword evidence="2" id="KW-1185">Reference proteome</keyword>